<feature type="DNA-binding region" description="Homeobox" evidence="1">
    <location>
        <begin position="54"/>
        <end position="113"/>
    </location>
</feature>
<sequence>MSSRQQVLGEIIQDQNQQLSYQSKHEQKKENIAETLGQVYPRENLQIYQKEQQPYRSRNKMSDVQLQFLLQEYQKNPNWSRQKISQIAQNTQLSKTQIYKWNWDQKQFIDNIFEKDCYSLMKCHGKLFNVVNDYSRRDKAVEVGIPKK</sequence>
<dbReference type="Pfam" id="PF00046">
    <property type="entry name" value="Homeodomain"/>
    <property type="match status" value="1"/>
</dbReference>
<comment type="subcellular location">
    <subcellularLocation>
        <location evidence="1 2">Nucleus</location>
    </subcellularLocation>
</comment>
<dbReference type="CDD" id="cd00086">
    <property type="entry name" value="homeodomain"/>
    <property type="match status" value="1"/>
</dbReference>
<name>A0A078AJF6_STYLE</name>
<evidence type="ECO:0000313" key="5">
    <source>
        <dbReference type="Proteomes" id="UP000039865"/>
    </source>
</evidence>
<dbReference type="AlphaFoldDB" id="A0A078AJF6"/>
<evidence type="ECO:0000313" key="4">
    <source>
        <dbReference type="EMBL" id="CDW81617.1"/>
    </source>
</evidence>
<dbReference type="SMART" id="SM00389">
    <property type="entry name" value="HOX"/>
    <property type="match status" value="1"/>
</dbReference>
<keyword evidence="5" id="KW-1185">Reference proteome</keyword>
<evidence type="ECO:0000256" key="1">
    <source>
        <dbReference type="PROSITE-ProRule" id="PRU00108"/>
    </source>
</evidence>
<dbReference type="PROSITE" id="PS50071">
    <property type="entry name" value="HOMEOBOX_2"/>
    <property type="match status" value="1"/>
</dbReference>
<protein>
    <recommendedName>
        <fullName evidence="3">Homeobox domain-containing protein</fullName>
    </recommendedName>
</protein>
<accession>A0A078AJF6</accession>
<keyword evidence="1 2" id="KW-0371">Homeobox</keyword>
<dbReference type="InterPro" id="IPR001356">
    <property type="entry name" value="HD"/>
</dbReference>
<dbReference type="Gene3D" id="1.10.10.60">
    <property type="entry name" value="Homeodomain-like"/>
    <property type="match status" value="1"/>
</dbReference>
<organism evidence="4 5">
    <name type="scientific">Stylonychia lemnae</name>
    <name type="common">Ciliate</name>
    <dbReference type="NCBI Taxonomy" id="5949"/>
    <lineage>
        <taxon>Eukaryota</taxon>
        <taxon>Sar</taxon>
        <taxon>Alveolata</taxon>
        <taxon>Ciliophora</taxon>
        <taxon>Intramacronucleata</taxon>
        <taxon>Spirotrichea</taxon>
        <taxon>Stichotrichia</taxon>
        <taxon>Sporadotrichida</taxon>
        <taxon>Oxytrichidae</taxon>
        <taxon>Stylonychinae</taxon>
        <taxon>Stylonychia</taxon>
    </lineage>
</organism>
<proteinExistence type="predicted"/>
<dbReference type="SUPFAM" id="SSF46689">
    <property type="entry name" value="Homeodomain-like"/>
    <property type="match status" value="1"/>
</dbReference>
<keyword evidence="1 2" id="KW-0539">Nucleus</keyword>
<gene>
    <name evidence="4" type="primary">Contig6608.g7066</name>
    <name evidence="4" type="ORF">STYLEM_10639</name>
</gene>
<reference evidence="4 5" key="1">
    <citation type="submission" date="2014-06" db="EMBL/GenBank/DDBJ databases">
        <authorList>
            <person name="Swart Estienne"/>
        </authorList>
    </citation>
    <scope>NUCLEOTIDE SEQUENCE [LARGE SCALE GENOMIC DNA]</scope>
    <source>
        <strain evidence="4 5">130c</strain>
    </source>
</reference>
<dbReference type="EMBL" id="CCKQ01010116">
    <property type="protein sequence ID" value="CDW81617.1"/>
    <property type="molecule type" value="Genomic_DNA"/>
</dbReference>
<evidence type="ECO:0000259" key="3">
    <source>
        <dbReference type="PROSITE" id="PS50071"/>
    </source>
</evidence>
<dbReference type="GO" id="GO:0005634">
    <property type="term" value="C:nucleus"/>
    <property type="evidence" value="ECO:0007669"/>
    <property type="project" value="UniProtKB-SubCell"/>
</dbReference>
<feature type="domain" description="Homeobox" evidence="3">
    <location>
        <begin position="52"/>
        <end position="112"/>
    </location>
</feature>
<dbReference type="GO" id="GO:0003677">
    <property type="term" value="F:DNA binding"/>
    <property type="evidence" value="ECO:0007669"/>
    <property type="project" value="UniProtKB-UniRule"/>
</dbReference>
<dbReference type="OrthoDB" id="313330at2759"/>
<evidence type="ECO:0000256" key="2">
    <source>
        <dbReference type="RuleBase" id="RU000682"/>
    </source>
</evidence>
<dbReference type="Proteomes" id="UP000039865">
    <property type="component" value="Unassembled WGS sequence"/>
</dbReference>
<dbReference type="InParanoid" id="A0A078AJF6"/>
<dbReference type="InterPro" id="IPR009057">
    <property type="entry name" value="Homeodomain-like_sf"/>
</dbReference>
<keyword evidence="1 2" id="KW-0238">DNA-binding</keyword>